<evidence type="ECO:0000259" key="3">
    <source>
        <dbReference type="PROSITE" id="PS50234"/>
    </source>
</evidence>
<feature type="compositionally biased region" description="Basic and acidic residues" evidence="1">
    <location>
        <begin position="359"/>
        <end position="393"/>
    </location>
</feature>
<dbReference type="InterPro" id="IPR036465">
    <property type="entry name" value="vWFA_dom_sf"/>
</dbReference>
<evidence type="ECO:0000256" key="2">
    <source>
        <dbReference type="SAM" id="SignalP"/>
    </source>
</evidence>
<dbReference type="SUPFAM" id="SSF53300">
    <property type="entry name" value="vWA-like"/>
    <property type="match status" value="1"/>
</dbReference>
<dbReference type="SMART" id="SM00327">
    <property type="entry name" value="VWA"/>
    <property type="match status" value="1"/>
</dbReference>
<feature type="region of interest" description="Disordered" evidence="1">
    <location>
        <begin position="218"/>
        <end position="393"/>
    </location>
</feature>
<feature type="signal peptide" evidence="2">
    <location>
        <begin position="1"/>
        <end position="19"/>
    </location>
</feature>
<feature type="compositionally biased region" description="Acidic residues" evidence="1">
    <location>
        <begin position="339"/>
        <end position="358"/>
    </location>
</feature>
<gene>
    <name evidence="4" type="ORF">MCOR_35703</name>
</gene>
<reference evidence="4 5" key="1">
    <citation type="submission" date="2020-06" db="EMBL/GenBank/DDBJ databases">
        <authorList>
            <person name="Li R."/>
            <person name="Bekaert M."/>
        </authorList>
    </citation>
    <scope>NUCLEOTIDE SEQUENCE [LARGE SCALE GENOMIC DNA]</scope>
    <source>
        <strain evidence="5">wild</strain>
    </source>
</reference>
<dbReference type="PANTHER" id="PTHR24020">
    <property type="entry name" value="COLLAGEN ALPHA"/>
    <property type="match status" value="1"/>
</dbReference>
<accession>A0A6J8D1I2</accession>
<dbReference type="AlphaFoldDB" id="A0A6J8D1I2"/>
<feature type="domain" description="VWFA" evidence="3">
    <location>
        <begin position="26"/>
        <end position="199"/>
    </location>
</feature>
<dbReference type="CDD" id="cd01450">
    <property type="entry name" value="vWFA_subfamily_ECM"/>
    <property type="match status" value="1"/>
</dbReference>
<proteinExistence type="predicted"/>
<dbReference type="EMBL" id="CACVKT020006447">
    <property type="protein sequence ID" value="CAC5401641.1"/>
    <property type="molecule type" value="Genomic_DNA"/>
</dbReference>
<evidence type="ECO:0000256" key="1">
    <source>
        <dbReference type="SAM" id="MobiDB-lite"/>
    </source>
</evidence>
<dbReference type="Gene3D" id="3.40.50.410">
    <property type="entry name" value="von Willebrand factor, type A domain"/>
    <property type="match status" value="1"/>
</dbReference>
<dbReference type="PRINTS" id="PR00453">
    <property type="entry name" value="VWFADOMAIN"/>
</dbReference>
<name>A0A6J8D1I2_MYTCO</name>
<feature type="chain" id="PRO_5026796823" description="VWFA domain-containing protein" evidence="2">
    <location>
        <begin position="20"/>
        <end position="393"/>
    </location>
</feature>
<dbReference type="OrthoDB" id="6081966at2759"/>
<protein>
    <recommendedName>
        <fullName evidence="3">VWFA domain-containing protein</fullName>
    </recommendedName>
</protein>
<evidence type="ECO:0000313" key="5">
    <source>
        <dbReference type="Proteomes" id="UP000507470"/>
    </source>
</evidence>
<sequence length="393" mass="45254">MKILLLIVLICFVVRNSHQHGNVAKDIVFLIDGSKSITDANFRRQKHFVANTIDNLKIGKKFVHVGTVVFSSTIGDIVHLQPFKSKYLLKKLVNNLRHPKKGTNTALGIRRVRKMMREEGRSFASKFMVVVTDGRSVSPFRTHLMTYLAKREGINVKVIGVGRPRLKYVLKKIARDLKDRKKMLRVTRFQRLKLIKTAVRKYISQRIRSDAAAAAAAADNHDDIGDNDSDDDDDDNNGDDENHDDNNDDNADDNNHDDNNNDNNNDENHVYNNNDENHVYNNNDENHVYNNNDENHIYNNNDGNNDENHVYNNYDGNNDENHVYNNNDKNHDDNNNDGNNDDDNHDENDDDNNNDGNNDDNHDDNNNDDNHDDNNNDENHDDNNIDNNHDHVR</sequence>
<dbReference type="InterPro" id="IPR050525">
    <property type="entry name" value="ECM_Assembly_Org"/>
</dbReference>
<dbReference type="Pfam" id="PF00092">
    <property type="entry name" value="VWA"/>
    <property type="match status" value="1"/>
</dbReference>
<feature type="compositionally biased region" description="Low complexity" evidence="1">
    <location>
        <begin position="270"/>
        <end position="303"/>
    </location>
</feature>
<keyword evidence="2" id="KW-0732">Signal</keyword>
<keyword evidence="5" id="KW-1185">Reference proteome</keyword>
<dbReference type="InterPro" id="IPR002035">
    <property type="entry name" value="VWF_A"/>
</dbReference>
<dbReference type="PROSITE" id="PS50234">
    <property type="entry name" value="VWFA"/>
    <property type="match status" value="1"/>
</dbReference>
<feature type="compositionally biased region" description="Acidic residues" evidence="1">
    <location>
        <begin position="225"/>
        <end position="252"/>
    </location>
</feature>
<evidence type="ECO:0000313" key="4">
    <source>
        <dbReference type="EMBL" id="CAC5401641.1"/>
    </source>
</evidence>
<organism evidence="4 5">
    <name type="scientific">Mytilus coruscus</name>
    <name type="common">Sea mussel</name>
    <dbReference type="NCBI Taxonomy" id="42192"/>
    <lineage>
        <taxon>Eukaryota</taxon>
        <taxon>Metazoa</taxon>
        <taxon>Spiralia</taxon>
        <taxon>Lophotrochozoa</taxon>
        <taxon>Mollusca</taxon>
        <taxon>Bivalvia</taxon>
        <taxon>Autobranchia</taxon>
        <taxon>Pteriomorphia</taxon>
        <taxon>Mytilida</taxon>
        <taxon>Mytiloidea</taxon>
        <taxon>Mytilidae</taxon>
        <taxon>Mytilinae</taxon>
        <taxon>Mytilus</taxon>
    </lineage>
</organism>
<dbReference type="Proteomes" id="UP000507470">
    <property type="component" value="Unassembled WGS sequence"/>
</dbReference>